<accession>A0ABQ3GL94</accession>
<name>A0ABQ3GL94_9GAMM</name>
<reference evidence="2" key="1">
    <citation type="journal article" date="2019" name="Int. J. Syst. Evol. Microbiol.">
        <title>The Global Catalogue of Microorganisms (GCM) 10K type strain sequencing project: providing services to taxonomists for standard genome sequencing and annotation.</title>
        <authorList>
            <consortium name="The Broad Institute Genomics Platform"/>
            <consortium name="The Broad Institute Genome Sequencing Center for Infectious Disease"/>
            <person name="Wu L."/>
            <person name="Ma J."/>
        </authorList>
    </citation>
    <scope>NUCLEOTIDE SEQUENCE [LARGE SCALE GENOMIC DNA]</scope>
    <source>
        <strain evidence="2">KCTC 42280</strain>
    </source>
</reference>
<gene>
    <name evidence="1" type="ORF">GCM10016272_00050</name>
</gene>
<proteinExistence type="predicted"/>
<dbReference type="EMBL" id="BMZR01000001">
    <property type="protein sequence ID" value="GHD24901.1"/>
    <property type="molecule type" value="Genomic_DNA"/>
</dbReference>
<evidence type="ECO:0000313" key="2">
    <source>
        <dbReference type="Proteomes" id="UP000610203"/>
    </source>
</evidence>
<sequence length="62" mass="7006">MKEDTGSAPLYISLNRSNKRESLKKLARIPVTWIQSNSKFSLINLKPNKKGHPLKNSLSITI</sequence>
<evidence type="ECO:0000313" key="1">
    <source>
        <dbReference type="EMBL" id="GHD24901.1"/>
    </source>
</evidence>
<protein>
    <submittedName>
        <fullName evidence="1">Uncharacterized protein</fullName>
    </submittedName>
</protein>
<keyword evidence="2" id="KW-1185">Reference proteome</keyword>
<comment type="caution">
    <text evidence="1">The sequence shown here is derived from an EMBL/GenBank/DDBJ whole genome shotgun (WGS) entry which is preliminary data.</text>
</comment>
<organism evidence="1 2">
    <name type="scientific">Psychrobacter glaciei</name>
    <dbReference type="NCBI Taxonomy" id="619771"/>
    <lineage>
        <taxon>Bacteria</taxon>
        <taxon>Pseudomonadati</taxon>
        <taxon>Pseudomonadota</taxon>
        <taxon>Gammaproteobacteria</taxon>
        <taxon>Moraxellales</taxon>
        <taxon>Moraxellaceae</taxon>
        <taxon>Psychrobacter</taxon>
    </lineage>
</organism>
<dbReference type="Proteomes" id="UP000610203">
    <property type="component" value="Unassembled WGS sequence"/>
</dbReference>